<evidence type="ECO:0000256" key="4">
    <source>
        <dbReference type="ARBA" id="ARBA00022575"/>
    </source>
</evidence>
<evidence type="ECO:0000256" key="12">
    <source>
        <dbReference type="ARBA" id="ARBA00069616"/>
    </source>
</evidence>
<evidence type="ECO:0000256" key="5">
    <source>
        <dbReference type="ARBA" id="ARBA00022723"/>
    </source>
</evidence>
<dbReference type="GO" id="GO:0036088">
    <property type="term" value="P:D-serine catabolic process"/>
    <property type="evidence" value="ECO:0007669"/>
    <property type="project" value="TreeGrafter"/>
</dbReference>
<dbReference type="InterPro" id="IPR029066">
    <property type="entry name" value="PLP-binding_barrel"/>
</dbReference>
<evidence type="ECO:0000256" key="9">
    <source>
        <dbReference type="ARBA" id="ARBA00051198"/>
    </source>
</evidence>
<dbReference type="Pfam" id="PF14031">
    <property type="entry name" value="D-ser_dehydrat"/>
    <property type="match status" value="1"/>
</dbReference>
<gene>
    <name evidence="15" type="ORF">EDD36DRAFT_290688</name>
</gene>
<dbReference type="EC" id="4.3.1.18" evidence="11"/>
<keyword evidence="4" id="KW-0216">Detoxification</keyword>
<dbReference type="AlphaFoldDB" id="A0AAN6DSW4"/>
<comment type="cofactor">
    <cofactor evidence="2">
        <name>Zn(2+)</name>
        <dbReference type="ChEBI" id="CHEBI:29105"/>
    </cofactor>
</comment>
<dbReference type="InterPro" id="IPR042208">
    <property type="entry name" value="D-ser_dehydrat-like_sf"/>
</dbReference>
<accession>A0AAN6DSW4</accession>
<dbReference type="GO" id="GO:0009636">
    <property type="term" value="P:response to toxic substance"/>
    <property type="evidence" value="ECO:0007669"/>
    <property type="project" value="UniProtKB-KW"/>
</dbReference>
<keyword evidence="5" id="KW-0479">Metal-binding</keyword>
<dbReference type="EMBL" id="MU404356">
    <property type="protein sequence ID" value="KAI1611488.1"/>
    <property type="molecule type" value="Genomic_DNA"/>
</dbReference>
<evidence type="ECO:0000256" key="13">
    <source>
        <dbReference type="ARBA" id="ARBA00075219"/>
    </source>
</evidence>
<evidence type="ECO:0000256" key="10">
    <source>
        <dbReference type="ARBA" id="ARBA00055764"/>
    </source>
</evidence>
<evidence type="ECO:0000256" key="2">
    <source>
        <dbReference type="ARBA" id="ARBA00001947"/>
    </source>
</evidence>
<dbReference type="SUPFAM" id="SSF51419">
    <property type="entry name" value="PLP-binding barrel"/>
    <property type="match status" value="1"/>
</dbReference>
<evidence type="ECO:0000256" key="3">
    <source>
        <dbReference type="ARBA" id="ARBA00005323"/>
    </source>
</evidence>
<dbReference type="GO" id="GO:0046872">
    <property type="term" value="F:metal ion binding"/>
    <property type="evidence" value="ECO:0007669"/>
    <property type="project" value="UniProtKB-KW"/>
</dbReference>
<evidence type="ECO:0000256" key="8">
    <source>
        <dbReference type="ARBA" id="ARBA00023239"/>
    </source>
</evidence>
<dbReference type="InterPro" id="IPR026956">
    <property type="entry name" value="D-ser_dehydrat-like_dom"/>
</dbReference>
<dbReference type="InterPro" id="IPR001608">
    <property type="entry name" value="Ala_racemase_N"/>
</dbReference>
<dbReference type="InterPro" id="IPR051466">
    <property type="entry name" value="D-amino_acid_metab_enzyme"/>
</dbReference>
<organism evidence="15 16">
    <name type="scientific">Exophiala viscosa</name>
    <dbReference type="NCBI Taxonomy" id="2486360"/>
    <lineage>
        <taxon>Eukaryota</taxon>
        <taxon>Fungi</taxon>
        <taxon>Dikarya</taxon>
        <taxon>Ascomycota</taxon>
        <taxon>Pezizomycotina</taxon>
        <taxon>Eurotiomycetes</taxon>
        <taxon>Chaetothyriomycetidae</taxon>
        <taxon>Chaetothyriales</taxon>
        <taxon>Herpotrichiellaceae</taxon>
        <taxon>Exophiala</taxon>
    </lineage>
</organism>
<comment type="catalytic activity">
    <reaction evidence="9">
        <text>D-serine = pyruvate + NH4(+)</text>
        <dbReference type="Rhea" id="RHEA:13977"/>
        <dbReference type="ChEBI" id="CHEBI:15361"/>
        <dbReference type="ChEBI" id="CHEBI:28938"/>
        <dbReference type="ChEBI" id="CHEBI:35247"/>
        <dbReference type="EC" id="4.3.1.18"/>
    </reaction>
    <physiologicalReaction direction="left-to-right" evidence="9">
        <dbReference type="Rhea" id="RHEA:13978"/>
    </physiologicalReaction>
</comment>
<keyword evidence="7" id="KW-0663">Pyridoxal phosphate</keyword>
<evidence type="ECO:0000256" key="1">
    <source>
        <dbReference type="ARBA" id="ARBA00001933"/>
    </source>
</evidence>
<comment type="function">
    <text evidence="10">Catalyzes the conversion of D-serine to pyruvate and ammonia. May play a role in D-serine detoxification.</text>
</comment>
<dbReference type="PANTHER" id="PTHR28004:SF2">
    <property type="entry name" value="D-SERINE DEHYDRATASE"/>
    <property type="match status" value="1"/>
</dbReference>
<feature type="domain" description="D-serine dehydratase-like" evidence="14">
    <location>
        <begin position="318"/>
        <end position="430"/>
    </location>
</feature>
<dbReference type="Gene3D" id="2.40.37.20">
    <property type="entry name" value="D-serine dehydratase-like domain"/>
    <property type="match status" value="1"/>
</dbReference>
<keyword evidence="8" id="KW-0456">Lyase</keyword>
<reference evidence="15" key="1">
    <citation type="journal article" date="2022" name="bioRxiv">
        <title>Deciphering the potential niche of two novel black yeast fungi from a biological soil crust based on their genomes, phenotypes, and melanin regulation.</title>
        <authorList>
            <consortium name="DOE Joint Genome Institute"/>
            <person name="Carr E.C."/>
            <person name="Barton Q."/>
            <person name="Grambo S."/>
            <person name="Sullivan M."/>
            <person name="Renfro C.M."/>
            <person name="Kuo A."/>
            <person name="Pangilinan J."/>
            <person name="Lipzen A."/>
            <person name="Keymanesh K."/>
            <person name="Savage E."/>
            <person name="Barry K."/>
            <person name="Grigoriev I.V."/>
            <person name="Riekhof W.R."/>
            <person name="Harris S.S."/>
        </authorList>
    </citation>
    <scope>NUCLEOTIDE SEQUENCE</scope>
    <source>
        <strain evidence="15">JF 03-4F</strain>
    </source>
</reference>
<sequence length="449" mass="49157">MSPAEFPLSPRDDLIQSYQGQSLHDVPVPAAVIDVAKVKANCQAMLDAVEQLDVSFRAHVKTHKTLEITRLQVGNECKDVRLIVSTVIEAEQLVPLLSDYKQRNAKVNVLYGVPLGPSHVHRLAAVGRELGDGSITTMIDNPGQLESLKAFRQIAGFAASVFIKTDSGYHRAGLGPGSPEMKALIEQIAGAEEEGYLRLFGFYSHNSLSYGGSSPDHAMDMLKTEIDVCREASRHFKSKHQSPLVVSVGASPTALSLQNLLPSISSSTSSATALKDTLELTRSNLELEIHAGVYPIFDIQQVAASSRHLSSDPHDLIAASVIAEVCSIYPTRTEQPEALISAGGLALAREPCKDYPGWAVVSPWNMPKGYQIGKGDRIIVSRISQEHGILGFENKQSDRELPLTYGQKLRLWPNHACITLAMFGWYLVVDSSTQTPNKIVDVWVRWRGW</sequence>
<dbReference type="Pfam" id="PF01168">
    <property type="entry name" value="Ala_racemase_N"/>
    <property type="match status" value="1"/>
</dbReference>
<evidence type="ECO:0000256" key="6">
    <source>
        <dbReference type="ARBA" id="ARBA00022833"/>
    </source>
</evidence>
<comment type="cofactor">
    <cofactor evidence="1">
        <name>pyridoxal 5'-phosphate</name>
        <dbReference type="ChEBI" id="CHEBI:597326"/>
    </cofactor>
</comment>
<evidence type="ECO:0000256" key="11">
    <source>
        <dbReference type="ARBA" id="ARBA00066349"/>
    </source>
</evidence>
<dbReference type="FunFam" id="3.20.20.10:FF:000016">
    <property type="entry name" value="D-serine dehydratase"/>
    <property type="match status" value="1"/>
</dbReference>
<keyword evidence="6" id="KW-0862">Zinc</keyword>
<dbReference type="Proteomes" id="UP001203852">
    <property type="component" value="Unassembled WGS sequence"/>
</dbReference>
<evidence type="ECO:0000313" key="16">
    <source>
        <dbReference type="Proteomes" id="UP001203852"/>
    </source>
</evidence>
<evidence type="ECO:0000259" key="14">
    <source>
        <dbReference type="SMART" id="SM01119"/>
    </source>
</evidence>
<comment type="similarity">
    <text evidence="3">Belongs to the DSD1 family.</text>
</comment>
<dbReference type="GO" id="GO:0008721">
    <property type="term" value="F:D-serine ammonia-lyase activity"/>
    <property type="evidence" value="ECO:0007669"/>
    <property type="project" value="UniProtKB-EC"/>
</dbReference>
<proteinExistence type="inferred from homology"/>
<evidence type="ECO:0000256" key="7">
    <source>
        <dbReference type="ARBA" id="ARBA00022898"/>
    </source>
</evidence>
<evidence type="ECO:0000313" key="15">
    <source>
        <dbReference type="EMBL" id="KAI1611488.1"/>
    </source>
</evidence>
<comment type="caution">
    <text evidence="15">The sequence shown here is derived from an EMBL/GenBank/DDBJ whole genome shotgun (WGS) entry which is preliminary data.</text>
</comment>
<name>A0AAN6DSW4_9EURO</name>
<dbReference type="Gene3D" id="3.20.20.10">
    <property type="entry name" value="Alanine racemase"/>
    <property type="match status" value="1"/>
</dbReference>
<protein>
    <recommendedName>
        <fullName evidence="12">D-serine dehydratase</fullName>
        <ecNumber evidence="11">4.3.1.18</ecNumber>
    </recommendedName>
    <alternativeName>
        <fullName evidence="13">D-serine deaminase</fullName>
    </alternativeName>
</protein>
<keyword evidence="16" id="KW-1185">Reference proteome</keyword>
<dbReference type="SMART" id="SM01119">
    <property type="entry name" value="D-ser_dehydrat"/>
    <property type="match status" value="1"/>
</dbReference>
<dbReference type="PANTHER" id="PTHR28004">
    <property type="entry name" value="ZGC:162816-RELATED"/>
    <property type="match status" value="1"/>
</dbReference>